<evidence type="ECO:0000256" key="1">
    <source>
        <dbReference type="ARBA" id="ARBA00009884"/>
    </source>
</evidence>
<evidence type="ECO:0008006" key="4">
    <source>
        <dbReference type="Google" id="ProtNLM"/>
    </source>
</evidence>
<dbReference type="Gene3D" id="3.40.50.2060">
    <property type="match status" value="1"/>
</dbReference>
<dbReference type="Pfam" id="PF00995">
    <property type="entry name" value="Sec1"/>
    <property type="match status" value="1"/>
</dbReference>
<dbReference type="SUPFAM" id="SSF56815">
    <property type="entry name" value="Sec1/munc18-like (SM) proteins"/>
    <property type="match status" value="1"/>
</dbReference>
<gene>
    <name evidence="2" type="ORF">FSP39_008319</name>
</gene>
<dbReference type="InterPro" id="IPR036045">
    <property type="entry name" value="Sec1-like_sf"/>
</dbReference>
<comment type="similarity">
    <text evidence="1">Belongs to the STXBP/unc-18/SEC1 family.</text>
</comment>
<protein>
    <recommendedName>
        <fullName evidence="4">Vacuolar protein sorting-associated protein 33B</fullName>
    </recommendedName>
</protein>
<name>A0AA88Y8L2_PINIB</name>
<accession>A0AA88Y8L2</accession>
<keyword evidence="3" id="KW-1185">Reference proteome</keyword>
<dbReference type="InterPro" id="IPR001619">
    <property type="entry name" value="Sec1-like"/>
</dbReference>
<dbReference type="InterPro" id="IPR043127">
    <property type="entry name" value="Sec-1-like_dom3a"/>
</dbReference>
<dbReference type="InterPro" id="IPR027482">
    <property type="entry name" value="Sec1-like_dom2"/>
</dbReference>
<dbReference type="GO" id="GO:0016192">
    <property type="term" value="P:vesicle-mediated transport"/>
    <property type="evidence" value="ECO:0007669"/>
    <property type="project" value="InterPro"/>
</dbReference>
<dbReference type="InterPro" id="IPR043154">
    <property type="entry name" value="Sec-1-like_dom1"/>
</dbReference>
<dbReference type="Gene3D" id="1.25.40.850">
    <property type="match status" value="1"/>
</dbReference>
<proteinExistence type="inferred from homology"/>
<dbReference type="PANTHER" id="PTHR11679">
    <property type="entry name" value="VESICLE PROTEIN SORTING-ASSOCIATED"/>
    <property type="match status" value="1"/>
</dbReference>
<comment type="caution">
    <text evidence="2">The sequence shown here is derived from an EMBL/GenBank/DDBJ whole genome shotgun (WGS) entry which is preliminary data.</text>
</comment>
<dbReference type="EMBL" id="VSWD01000008">
    <property type="protein sequence ID" value="KAK3094955.1"/>
    <property type="molecule type" value="Genomic_DNA"/>
</dbReference>
<dbReference type="PIRSF" id="PIRSF005715">
    <property type="entry name" value="VPS45_Sec1"/>
    <property type="match status" value="1"/>
</dbReference>
<dbReference type="AlphaFoldDB" id="A0AA88Y8L2"/>
<dbReference type="Gene3D" id="3.90.830.10">
    <property type="entry name" value="Syntaxin Binding Protein 1, Chain A, domain 2"/>
    <property type="match status" value="1"/>
</dbReference>
<evidence type="ECO:0000313" key="3">
    <source>
        <dbReference type="Proteomes" id="UP001186944"/>
    </source>
</evidence>
<dbReference type="Gene3D" id="3.40.50.1910">
    <property type="match status" value="1"/>
</dbReference>
<evidence type="ECO:0000313" key="2">
    <source>
        <dbReference type="EMBL" id="KAK3094955.1"/>
    </source>
</evidence>
<organism evidence="2 3">
    <name type="scientific">Pinctada imbricata</name>
    <name type="common">Atlantic pearl-oyster</name>
    <name type="synonym">Pinctada martensii</name>
    <dbReference type="NCBI Taxonomy" id="66713"/>
    <lineage>
        <taxon>Eukaryota</taxon>
        <taxon>Metazoa</taxon>
        <taxon>Spiralia</taxon>
        <taxon>Lophotrochozoa</taxon>
        <taxon>Mollusca</taxon>
        <taxon>Bivalvia</taxon>
        <taxon>Autobranchia</taxon>
        <taxon>Pteriomorphia</taxon>
        <taxon>Pterioida</taxon>
        <taxon>Pterioidea</taxon>
        <taxon>Pteriidae</taxon>
        <taxon>Pinctada</taxon>
    </lineage>
</organism>
<dbReference type="Proteomes" id="UP001186944">
    <property type="component" value="Unassembled WGS sequence"/>
</dbReference>
<dbReference type="InterPro" id="IPR043155">
    <property type="entry name" value="VPS33_dom3b"/>
</dbReference>
<reference evidence="2" key="1">
    <citation type="submission" date="2019-08" db="EMBL/GenBank/DDBJ databases">
        <title>The improved chromosome-level genome for the pearl oyster Pinctada fucata martensii using PacBio sequencing and Hi-C.</title>
        <authorList>
            <person name="Zheng Z."/>
        </authorList>
    </citation>
    <scope>NUCLEOTIDE SEQUENCE</scope>
    <source>
        <strain evidence="2">ZZ-2019</strain>
        <tissue evidence="2">Adductor muscle</tissue>
    </source>
</reference>
<sequence length="607" mass="69144">MAASMTSSPHPDFQYLKQKFCQDLEQHLSKIKGKKDIFIDHELMKPLDRMAGAALLKNNGVDKIFKLVSNQMATDGLEQRVYLTRPRMDSVKVITEHVNADKGQNHKRKYHIIFVPRRLHLCEMMLEYEGIHGDVTISEIEMHLIPLDRDILSLELPFFFRTLFLDQDETWLHTVARSIIGVQSLANTIPNVYCIGRRARMTFDLVNMMLGDARPDPDYTKSEIGSLVIIDRDVDYVTPLCSQVTYEGLLDDSFGIKCGFIEFGPEVTGKDQTAKLLLTSDDQIFEEVRNRHFSNVLGYLSEKAKSLQQDFDKRHTLQSVGDMKNFVSKELRGLKQQKTNLAYHIGACEQILMKKNKDDFEEYLQTEHSFLEGSSLRENITFVEELVQKQHSMIPTLKLFSLLSLTQDGVSSRDYKSLKTQFLHSHGFEQMLTFNNLNKLGMLTEQDQSGQISTPIGKMPSGVNLRRSSYRNLCKKLNLVPKTEDIDLKRPTNMAYVFSGAYSPLSCKLIEQVLNKEGFSGLEDITKYLTGDVYSRVEVRDHSRPKSAAAGPKLSKTVMVYFLGGCTYSEITALRFLGRIKGYRFIISTTSIINGSTLLNSVVEKSR</sequence>